<accession>A0ABT4JBU3</accession>
<sequence>MTLPVNLTDLTRRHCLALIGAATVSGCGPRGSIAILDPAEVVQENIQRAIVATSRAPVPAPEFFSGKNAFSTQFARFDVAVPPDRPFGTIRYPRGHPDPRRDFVVTRARRLAGPLAFVQEVNAAAASTPHSRVGAMFIHGFNNNFAEALMRHVQLRHDLAAPGVGVLFSWPTAAKLLAYAVDREHALFSRDSLVETMQLMRRTRLSGYNLIAHSMGAFVAMEGLRTLALMGDYASLRKIDAVVLISADLEVDLFRRQAEPVLAAGVPIYLLVSSKDKALRWSATLRGATRRVGSTYTREELGGLDVGIIDLSAVNPGEITGHLKVGSSPELIALVRRMRQRQATLFGREAGLLDAGATVLQGAAGLVLAPLSP</sequence>
<dbReference type="Pfam" id="PF05990">
    <property type="entry name" value="DUF900"/>
    <property type="match status" value="1"/>
</dbReference>
<dbReference type="PANTHER" id="PTHR36513">
    <property type="entry name" value="ABC TRANSMEMBRANE TYPE-1 DOMAIN-CONTAINING PROTEIN"/>
    <property type="match status" value="1"/>
</dbReference>
<dbReference type="InterPro" id="IPR029058">
    <property type="entry name" value="AB_hydrolase_fold"/>
</dbReference>
<dbReference type="PANTHER" id="PTHR36513:SF1">
    <property type="entry name" value="TRANSMEMBRANE PROTEIN"/>
    <property type="match status" value="1"/>
</dbReference>
<evidence type="ECO:0000313" key="2">
    <source>
        <dbReference type="Proteomes" id="UP001149822"/>
    </source>
</evidence>
<dbReference type="InterPro" id="IPR010297">
    <property type="entry name" value="DUF900_hydrolase"/>
</dbReference>
<gene>
    <name evidence="1" type="ORF">OU682_22690</name>
</gene>
<dbReference type="Gene3D" id="3.40.50.1820">
    <property type="entry name" value="alpha/beta hydrolase"/>
    <property type="match status" value="1"/>
</dbReference>
<proteinExistence type="predicted"/>
<keyword evidence="2" id="KW-1185">Reference proteome</keyword>
<dbReference type="GO" id="GO:0016787">
    <property type="term" value="F:hydrolase activity"/>
    <property type="evidence" value="ECO:0007669"/>
    <property type="project" value="UniProtKB-KW"/>
</dbReference>
<dbReference type="RefSeq" id="WP_268944466.1">
    <property type="nucleotide sequence ID" value="NZ_JAPTYD010000093.1"/>
</dbReference>
<dbReference type="SUPFAM" id="SSF53474">
    <property type="entry name" value="alpha/beta-Hydrolases"/>
    <property type="match status" value="1"/>
</dbReference>
<dbReference type="InterPro" id="IPR014586">
    <property type="entry name" value="UCP033909"/>
</dbReference>
<reference evidence="1" key="1">
    <citation type="submission" date="2022-12" db="EMBL/GenBank/DDBJ databases">
        <title>Paracoccus sp. EF6 isolated from a lake water.</title>
        <authorList>
            <person name="Liu H."/>
        </authorList>
    </citation>
    <scope>NUCLEOTIDE SEQUENCE</scope>
    <source>
        <strain evidence="1">EF6</strain>
    </source>
</reference>
<organism evidence="1 2">
    <name type="scientific">Paracoccus benzoatiresistens</name>
    <dbReference type="NCBI Taxonomy" id="2997341"/>
    <lineage>
        <taxon>Bacteria</taxon>
        <taxon>Pseudomonadati</taxon>
        <taxon>Pseudomonadota</taxon>
        <taxon>Alphaproteobacteria</taxon>
        <taxon>Rhodobacterales</taxon>
        <taxon>Paracoccaceae</taxon>
        <taxon>Paracoccus</taxon>
    </lineage>
</organism>
<dbReference type="Proteomes" id="UP001149822">
    <property type="component" value="Unassembled WGS sequence"/>
</dbReference>
<evidence type="ECO:0000313" key="1">
    <source>
        <dbReference type="EMBL" id="MCZ0964374.1"/>
    </source>
</evidence>
<keyword evidence="1" id="KW-0378">Hydrolase</keyword>
<dbReference type="PIRSF" id="PIRSF033909">
    <property type="entry name" value="UCP033909"/>
    <property type="match status" value="1"/>
</dbReference>
<dbReference type="EMBL" id="JAPTYD010000093">
    <property type="protein sequence ID" value="MCZ0964374.1"/>
    <property type="molecule type" value="Genomic_DNA"/>
</dbReference>
<name>A0ABT4JBU3_9RHOB</name>
<protein>
    <submittedName>
        <fullName evidence="1">Alpha/beta hydrolase</fullName>
    </submittedName>
</protein>
<comment type="caution">
    <text evidence="1">The sequence shown here is derived from an EMBL/GenBank/DDBJ whole genome shotgun (WGS) entry which is preliminary data.</text>
</comment>